<keyword evidence="2 4" id="KW-0547">Nucleotide-binding</keyword>
<keyword evidence="1" id="KW-0479">Metal-binding</keyword>
<dbReference type="STRING" id="521011.Mpal_2364"/>
<evidence type="ECO:0000313" key="7">
    <source>
        <dbReference type="Proteomes" id="UP000002457"/>
    </source>
</evidence>
<evidence type="ECO:0000256" key="4">
    <source>
        <dbReference type="PROSITE-ProRule" id="PRU00409"/>
    </source>
</evidence>
<dbReference type="Pfam" id="PF08443">
    <property type="entry name" value="RimK"/>
    <property type="match status" value="1"/>
</dbReference>
<keyword evidence="7" id="KW-1185">Reference proteome</keyword>
<sequence length="267" mass="29662">MRADIYIVHKPTDTEGDNSTAMVTRELDMKGECWHPLSLAEIDLFRNRIEQAVIWVCGMEQENHQFEVLQTLAARNRVVNTPEAIATCASKALTTALLVRENIRTPETFFSASRRDAAVFIRLQGKVVYKPVYGFDGNGVRLITSEDQLEDGPYYLQEYVPNDRDFRVFVIGDEAVGAIERRSDHLTHNIHQGGTAKAVPVDPEMASIAIAATEAVNADYAGVDLLLDQDGYTVLEVNGTPNWHGMTAPIPVLIADHLVSAARLTRR</sequence>
<dbReference type="GO" id="GO:0046872">
    <property type="term" value="F:metal ion binding"/>
    <property type="evidence" value="ECO:0007669"/>
    <property type="project" value="UniProtKB-KW"/>
</dbReference>
<dbReference type="GO" id="GO:0005524">
    <property type="term" value="F:ATP binding"/>
    <property type="evidence" value="ECO:0007669"/>
    <property type="project" value="UniProtKB-UniRule"/>
</dbReference>
<dbReference type="InterPro" id="IPR004666">
    <property type="entry name" value="Rp_bS6_RimK/Lys_biosynth_LsyX"/>
</dbReference>
<dbReference type="SUPFAM" id="SSF56059">
    <property type="entry name" value="Glutathione synthetase ATP-binding domain-like"/>
    <property type="match status" value="1"/>
</dbReference>
<keyword evidence="3 4" id="KW-0067">ATP-binding</keyword>
<dbReference type="KEGG" id="mpl:Mpal_2364"/>
<dbReference type="EMBL" id="CP001338">
    <property type="protein sequence ID" value="ACL17645.1"/>
    <property type="molecule type" value="Genomic_DNA"/>
</dbReference>
<evidence type="ECO:0000256" key="3">
    <source>
        <dbReference type="ARBA" id="ARBA00022840"/>
    </source>
</evidence>
<evidence type="ECO:0000256" key="2">
    <source>
        <dbReference type="ARBA" id="ARBA00022741"/>
    </source>
</evidence>
<dbReference type="NCBIfam" id="TIGR00768">
    <property type="entry name" value="rimK_fam"/>
    <property type="match status" value="1"/>
</dbReference>
<evidence type="ECO:0000259" key="5">
    <source>
        <dbReference type="PROSITE" id="PS50975"/>
    </source>
</evidence>
<dbReference type="Gene3D" id="3.30.470.20">
    <property type="entry name" value="ATP-grasp fold, B domain"/>
    <property type="match status" value="1"/>
</dbReference>
<gene>
    <name evidence="6" type="ordered locus">Mpal_2364</name>
</gene>
<dbReference type="InterPro" id="IPR013651">
    <property type="entry name" value="ATP-grasp_RimK-type"/>
</dbReference>
<dbReference type="HOGENOM" id="CLU_1040561_0_0_2"/>
<proteinExistence type="predicted"/>
<dbReference type="GO" id="GO:0005737">
    <property type="term" value="C:cytoplasm"/>
    <property type="evidence" value="ECO:0007669"/>
    <property type="project" value="TreeGrafter"/>
</dbReference>
<feature type="domain" description="ATP-grasp" evidence="5">
    <location>
        <begin position="95"/>
        <end position="263"/>
    </location>
</feature>
<evidence type="ECO:0000313" key="6">
    <source>
        <dbReference type="EMBL" id="ACL17645.1"/>
    </source>
</evidence>
<keyword evidence="6" id="KW-0436">Ligase</keyword>
<dbReference type="OrthoDB" id="33241at2157"/>
<dbReference type="Gene3D" id="3.40.50.20">
    <property type="match status" value="1"/>
</dbReference>
<reference evidence="6 7" key="1">
    <citation type="journal article" date="2015" name="Genome Announc.">
        <title>Complete Genome Sequence of Methanosphaerula palustris E1-9CT, a Hydrogenotrophic Methanogen Isolated from a Minerotrophic Fen Peatland.</title>
        <authorList>
            <person name="Cadillo-Quiroz H."/>
            <person name="Browne P."/>
            <person name="Kyrpides N."/>
            <person name="Woyke T."/>
            <person name="Goodwin L."/>
            <person name="Detter C."/>
            <person name="Yavitt J.B."/>
            <person name="Zinder S.H."/>
        </authorList>
    </citation>
    <scope>NUCLEOTIDE SEQUENCE [LARGE SCALE GENOMIC DNA]</scope>
    <source>
        <strain evidence="7">ATCC BAA-1556 / DSM 19958 / E1-9c</strain>
    </source>
</reference>
<evidence type="ECO:0000256" key="1">
    <source>
        <dbReference type="ARBA" id="ARBA00022723"/>
    </source>
</evidence>
<dbReference type="eggNOG" id="arCOG01589">
    <property type="taxonomic scope" value="Archaea"/>
</dbReference>
<dbReference type="PANTHER" id="PTHR21621:SF0">
    <property type="entry name" value="BETA-CITRYLGLUTAMATE SYNTHASE B-RELATED"/>
    <property type="match status" value="1"/>
</dbReference>
<organism evidence="6 7">
    <name type="scientific">Methanosphaerula palustris (strain ATCC BAA-1556 / DSM 19958 / E1-9c)</name>
    <dbReference type="NCBI Taxonomy" id="521011"/>
    <lineage>
        <taxon>Archaea</taxon>
        <taxon>Methanobacteriati</taxon>
        <taxon>Methanobacteriota</taxon>
        <taxon>Stenosarchaea group</taxon>
        <taxon>Methanomicrobia</taxon>
        <taxon>Methanomicrobiales</taxon>
        <taxon>Methanoregulaceae</taxon>
        <taxon>Methanosphaerula</taxon>
    </lineage>
</organism>
<dbReference type="AlphaFoldDB" id="B8GEE4"/>
<accession>B8GEE4</accession>
<dbReference type="PROSITE" id="PS50975">
    <property type="entry name" value="ATP_GRASP"/>
    <property type="match status" value="1"/>
</dbReference>
<dbReference type="PANTHER" id="PTHR21621">
    <property type="entry name" value="RIBOSOMAL PROTEIN S6 MODIFICATION PROTEIN"/>
    <property type="match status" value="1"/>
</dbReference>
<dbReference type="Proteomes" id="UP000002457">
    <property type="component" value="Chromosome"/>
</dbReference>
<protein>
    <submittedName>
        <fullName evidence="6">Alpha-L-glutamate ligase, RimK family</fullName>
    </submittedName>
</protein>
<dbReference type="GO" id="GO:0016879">
    <property type="term" value="F:ligase activity, forming carbon-nitrogen bonds"/>
    <property type="evidence" value="ECO:0007669"/>
    <property type="project" value="TreeGrafter"/>
</dbReference>
<name>B8GEE4_METPE</name>
<dbReference type="InterPro" id="IPR011761">
    <property type="entry name" value="ATP-grasp"/>
</dbReference>